<dbReference type="Pfam" id="PF06945">
    <property type="entry name" value="DUF1289"/>
    <property type="match status" value="1"/>
</dbReference>
<dbReference type="PANTHER" id="PTHR35175">
    <property type="entry name" value="DUF1289 DOMAIN-CONTAINING PROTEIN"/>
    <property type="match status" value="1"/>
</dbReference>
<protein>
    <submittedName>
        <fullName evidence="1">DUF1289 domain-containing protein</fullName>
    </submittedName>
</protein>
<accession>A0ABX8M500</accession>
<dbReference type="EMBL" id="CP077073">
    <property type="protein sequence ID" value="QXH34177.1"/>
    <property type="molecule type" value="Genomic_DNA"/>
</dbReference>
<sequence>MNRIKTPCIGLCSTVYGDAVCRGCKRYDAEIIAWNGYDEARKEAVMRRLDGWLAQAMQGRCEVIDVERLLAGARVLGVHGGSRAFVHHCAYEVIRRGARVITALEDYGIGVLPAVASLPVDELRDVLDQAFFQLAVQASTA</sequence>
<name>A0ABX8M500_9PSED</name>
<dbReference type="InterPro" id="IPR010710">
    <property type="entry name" value="DUF1289"/>
</dbReference>
<organism evidence="1 2">
    <name type="scientific">Pseudomonas muyukensis</name>
    <dbReference type="NCBI Taxonomy" id="2842357"/>
    <lineage>
        <taxon>Bacteria</taxon>
        <taxon>Pseudomonadati</taxon>
        <taxon>Pseudomonadota</taxon>
        <taxon>Gammaproteobacteria</taxon>
        <taxon>Pseudomonadales</taxon>
        <taxon>Pseudomonadaceae</taxon>
        <taxon>Pseudomonas</taxon>
    </lineage>
</organism>
<keyword evidence="2" id="KW-1185">Reference proteome</keyword>
<dbReference type="RefSeq" id="WP_217848599.1">
    <property type="nucleotide sequence ID" value="NZ_CP077073.1"/>
</dbReference>
<dbReference type="PANTHER" id="PTHR35175:SF1">
    <property type="entry name" value="OXIDOREDUCTASE"/>
    <property type="match status" value="1"/>
</dbReference>
<proteinExistence type="predicted"/>
<dbReference type="Proteomes" id="UP001047646">
    <property type="component" value="Chromosome"/>
</dbReference>
<evidence type="ECO:0000313" key="2">
    <source>
        <dbReference type="Proteomes" id="UP001047646"/>
    </source>
</evidence>
<reference evidence="1" key="1">
    <citation type="journal article" date="2021" name="Microorganisms">
        <title>The Ever-Expanding Pseudomonas Genus: Description of 43 New Species and Partition of the Pseudomonas putida Group.</title>
        <authorList>
            <person name="Girard L."/>
            <person name="Lood C."/>
            <person name="Hofte M."/>
            <person name="Vandamme P."/>
            <person name="Rokni-Zadeh H."/>
            <person name="van Noort V."/>
            <person name="Lavigne R."/>
            <person name="De Mot R."/>
        </authorList>
    </citation>
    <scope>NUCLEOTIDE SEQUENCE</scope>
    <source>
        <strain evidence="1">COW39</strain>
    </source>
</reference>
<gene>
    <name evidence="1" type="ORF">KSS95_18720</name>
</gene>
<evidence type="ECO:0000313" key="1">
    <source>
        <dbReference type="EMBL" id="QXH34177.1"/>
    </source>
</evidence>